<proteinExistence type="predicted"/>
<organism evidence="2 3">
    <name type="scientific">Pallidibacillus thermolactis</name>
    <dbReference type="NCBI Taxonomy" id="251051"/>
    <lineage>
        <taxon>Bacteria</taxon>
        <taxon>Bacillati</taxon>
        <taxon>Bacillota</taxon>
        <taxon>Bacilli</taxon>
        <taxon>Bacillales</taxon>
        <taxon>Bacillaceae</taxon>
        <taxon>Pallidibacillus</taxon>
    </lineage>
</organism>
<protein>
    <submittedName>
        <fullName evidence="2">Energy-coupled thiamine transporter ThiT</fullName>
    </submittedName>
</protein>
<dbReference type="EMBL" id="JAOUSE010000011">
    <property type="protein sequence ID" value="MCU9593987.1"/>
    <property type="molecule type" value="Genomic_DNA"/>
</dbReference>
<feature type="transmembrane region" description="Helical" evidence="1">
    <location>
        <begin position="9"/>
        <end position="28"/>
    </location>
</feature>
<gene>
    <name evidence="2" type="primary">thiT</name>
    <name evidence="2" type="ORF">OEV82_05910</name>
</gene>
<dbReference type="Proteomes" id="UP001208656">
    <property type="component" value="Unassembled WGS sequence"/>
</dbReference>
<dbReference type="InterPro" id="IPR012651">
    <property type="entry name" value="Thia_Transptr_ThiT"/>
</dbReference>
<reference evidence="2 3" key="1">
    <citation type="submission" date="2022-10" db="EMBL/GenBank/DDBJ databases">
        <title>Description of Fervidibacillus gen. nov. in the family Fervidibacillaceae fam. nov. with two species, Fervidibacillus albus sp. nov., and Fervidibacillus halotolerans sp. nov., isolated from tidal flat sediments.</title>
        <authorList>
            <person name="Kwon K.K."/>
            <person name="Yang S.-H."/>
        </authorList>
    </citation>
    <scope>NUCLEOTIDE SEQUENCE [LARGE SCALE GENOMIC DNA]</scope>
    <source>
        <strain evidence="2 3">DSM 23332</strain>
    </source>
</reference>
<name>A0ABT2WIZ2_9BACI</name>
<keyword evidence="1" id="KW-0812">Transmembrane</keyword>
<keyword evidence="3" id="KW-1185">Reference proteome</keyword>
<keyword evidence="1" id="KW-1133">Transmembrane helix</keyword>
<dbReference type="NCBIfam" id="TIGR02357">
    <property type="entry name" value="ECF_ThiT_YuaJ"/>
    <property type="match status" value="1"/>
</dbReference>
<evidence type="ECO:0000313" key="2">
    <source>
        <dbReference type="EMBL" id="MCU9593987.1"/>
    </source>
</evidence>
<dbReference type="Gene3D" id="1.10.1760.20">
    <property type="match status" value="1"/>
</dbReference>
<evidence type="ECO:0000256" key="1">
    <source>
        <dbReference type="SAM" id="Phobius"/>
    </source>
</evidence>
<feature type="transmembrane region" description="Helical" evidence="1">
    <location>
        <begin position="84"/>
        <end position="101"/>
    </location>
</feature>
<comment type="caution">
    <text evidence="2">The sequence shown here is derived from an EMBL/GenBank/DDBJ whole genome shotgun (WGS) entry which is preliminary data.</text>
</comment>
<keyword evidence="1" id="KW-0472">Membrane</keyword>
<feature type="transmembrane region" description="Helical" evidence="1">
    <location>
        <begin position="163"/>
        <end position="185"/>
    </location>
</feature>
<dbReference type="Pfam" id="PF09515">
    <property type="entry name" value="Thia_YuaJ"/>
    <property type="match status" value="1"/>
</dbReference>
<dbReference type="RefSeq" id="WP_173662375.1">
    <property type="nucleotide sequence ID" value="NZ_JAOUSE010000011.1"/>
</dbReference>
<accession>A0ABT2WIZ2</accession>
<feature type="transmembrane region" description="Helical" evidence="1">
    <location>
        <begin position="113"/>
        <end position="143"/>
    </location>
</feature>
<sequence>MRTNQLQPLIETSILAALAFIIDLLPSIQLGPWISISFAMVPVFILSFRWGFKYGVLSGFLWGVLQVIFGDAYILHWFQFIIEYFVAFAFIGFAGLFMGMIQNCFDEGKKNIGFFYIIIATFVGSFARYLVHYIAGIVFWGSYAPEGQPVWLYSLVVNGPAGLGSFLFCIIVLILLISISPRILTESRRKNMSVRLNK</sequence>
<evidence type="ECO:0000313" key="3">
    <source>
        <dbReference type="Proteomes" id="UP001208656"/>
    </source>
</evidence>